<protein>
    <recommendedName>
        <fullName evidence="4">DUF4239 domain-containing protein</fullName>
    </recommendedName>
</protein>
<proteinExistence type="predicted"/>
<keyword evidence="1" id="KW-0472">Membrane</keyword>
<name>A0ABX7R9I0_9GAMM</name>
<accession>A0ABX7R9I0</accession>
<feature type="transmembrane region" description="Helical" evidence="1">
    <location>
        <begin position="186"/>
        <end position="208"/>
    </location>
</feature>
<evidence type="ECO:0008006" key="4">
    <source>
        <dbReference type="Google" id="ProtNLM"/>
    </source>
</evidence>
<dbReference type="EMBL" id="CP071517">
    <property type="protein sequence ID" value="QSX73986.1"/>
    <property type="molecule type" value="Genomic_DNA"/>
</dbReference>
<reference evidence="2 3" key="1">
    <citation type="submission" date="2021-02" db="EMBL/GenBank/DDBJ databases">
        <title>Lysobacter arenosi sp. nov., isolated from soil of gangwondo yeongwol, south Korea.</title>
        <authorList>
            <person name="Kim K.R."/>
            <person name="Kim K.H."/>
            <person name="Jeon C.O."/>
        </authorList>
    </citation>
    <scope>NUCLEOTIDE SEQUENCE [LARGE SCALE GENOMIC DNA]</scope>
    <source>
        <strain evidence="2 3">R7</strain>
    </source>
</reference>
<evidence type="ECO:0000313" key="3">
    <source>
        <dbReference type="Proteomes" id="UP000663400"/>
    </source>
</evidence>
<keyword evidence="1" id="KW-1133">Transmembrane helix</keyword>
<feature type="transmembrane region" description="Helical" evidence="1">
    <location>
        <begin position="49"/>
        <end position="67"/>
    </location>
</feature>
<dbReference type="InterPro" id="IPR025333">
    <property type="entry name" value="DUF4239"/>
</dbReference>
<gene>
    <name evidence="2" type="ORF">HIV01_012240</name>
</gene>
<organism evidence="2 3">
    <name type="scientific">Lysobacter arenosi</name>
    <dbReference type="NCBI Taxonomy" id="2795387"/>
    <lineage>
        <taxon>Bacteria</taxon>
        <taxon>Pseudomonadati</taxon>
        <taxon>Pseudomonadota</taxon>
        <taxon>Gammaproteobacteria</taxon>
        <taxon>Lysobacterales</taxon>
        <taxon>Lysobacteraceae</taxon>
        <taxon>Lysobacter</taxon>
    </lineage>
</organism>
<dbReference type="RefSeq" id="WP_200607479.1">
    <property type="nucleotide sequence ID" value="NZ_CP071517.1"/>
</dbReference>
<evidence type="ECO:0000256" key="1">
    <source>
        <dbReference type="SAM" id="Phobius"/>
    </source>
</evidence>
<sequence>MSFAVQVLLFSAGLFAGIVLFIELGRRLGRSHLARENRGLTKGADAAEGAVFGLLALLIAFTFFGAASRFDDRRHLVAEEANTIGTAYQRLDLLPDEAQPELRALFRRYLDVRLATYRDAENREYTQQELDQGSALQDEIWRKAVHATRRPDASPPATALVINSLNEMFDITDTRVAATRNHPPRIIYWLLAGLCLIAGLLVGYATSVNPDRSWLHRFVFAAILTLTVYVTIEIEYPRMGLIRVDSADQALVDLRKHLR</sequence>
<keyword evidence="1" id="KW-0812">Transmembrane</keyword>
<keyword evidence="3" id="KW-1185">Reference proteome</keyword>
<feature type="transmembrane region" description="Helical" evidence="1">
    <location>
        <begin position="214"/>
        <end position="232"/>
    </location>
</feature>
<dbReference type="Proteomes" id="UP000663400">
    <property type="component" value="Chromosome"/>
</dbReference>
<evidence type="ECO:0000313" key="2">
    <source>
        <dbReference type="EMBL" id="QSX73986.1"/>
    </source>
</evidence>
<dbReference type="Pfam" id="PF14023">
    <property type="entry name" value="Bestrophin-like"/>
    <property type="match status" value="1"/>
</dbReference>